<dbReference type="Proteomes" id="UP000799441">
    <property type="component" value="Unassembled WGS sequence"/>
</dbReference>
<organism evidence="2 3">
    <name type="scientific">Polychaeton citri CBS 116435</name>
    <dbReference type="NCBI Taxonomy" id="1314669"/>
    <lineage>
        <taxon>Eukaryota</taxon>
        <taxon>Fungi</taxon>
        <taxon>Dikarya</taxon>
        <taxon>Ascomycota</taxon>
        <taxon>Pezizomycotina</taxon>
        <taxon>Dothideomycetes</taxon>
        <taxon>Dothideomycetidae</taxon>
        <taxon>Capnodiales</taxon>
        <taxon>Capnodiaceae</taxon>
        <taxon>Polychaeton</taxon>
    </lineage>
</organism>
<dbReference type="Pfam" id="PF09174">
    <property type="entry name" value="Maf1"/>
    <property type="match status" value="1"/>
</dbReference>
<reference evidence="2" key="1">
    <citation type="journal article" date="2020" name="Stud. Mycol.">
        <title>101 Dothideomycetes genomes: a test case for predicting lifestyles and emergence of pathogens.</title>
        <authorList>
            <person name="Haridas S."/>
            <person name="Albert R."/>
            <person name="Binder M."/>
            <person name="Bloem J."/>
            <person name="Labutti K."/>
            <person name="Salamov A."/>
            <person name="Andreopoulos B."/>
            <person name="Baker S."/>
            <person name="Barry K."/>
            <person name="Bills G."/>
            <person name="Bluhm B."/>
            <person name="Cannon C."/>
            <person name="Castanera R."/>
            <person name="Culley D."/>
            <person name="Daum C."/>
            <person name="Ezra D."/>
            <person name="Gonzalez J."/>
            <person name="Henrissat B."/>
            <person name="Kuo A."/>
            <person name="Liang C."/>
            <person name="Lipzen A."/>
            <person name="Lutzoni F."/>
            <person name="Magnuson J."/>
            <person name="Mondo S."/>
            <person name="Nolan M."/>
            <person name="Ohm R."/>
            <person name="Pangilinan J."/>
            <person name="Park H.-J."/>
            <person name="Ramirez L."/>
            <person name="Alfaro M."/>
            <person name="Sun H."/>
            <person name="Tritt A."/>
            <person name="Yoshinaga Y."/>
            <person name="Zwiers L.-H."/>
            <person name="Turgeon B."/>
            <person name="Goodwin S."/>
            <person name="Spatafora J."/>
            <person name="Crous P."/>
            <person name="Grigoriev I."/>
        </authorList>
    </citation>
    <scope>NUCLEOTIDE SEQUENCE</scope>
    <source>
        <strain evidence="2">CBS 116435</strain>
    </source>
</reference>
<dbReference type="InterPro" id="IPR015257">
    <property type="entry name" value="Maf1"/>
</dbReference>
<dbReference type="AlphaFoldDB" id="A0A9P4QBL1"/>
<dbReference type="Gene3D" id="3.40.1000.50">
    <property type="entry name" value="Repressor of RNA polymerase III transcription Maf1"/>
    <property type="match status" value="1"/>
</dbReference>
<evidence type="ECO:0000313" key="2">
    <source>
        <dbReference type="EMBL" id="KAF2721901.1"/>
    </source>
</evidence>
<dbReference type="PANTHER" id="PTHR22504">
    <property type="entry name" value="REPRESSOR OF RNA POLYMERASE III TRANSCRIPTION MAF1"/>
    <property type="match status" value="1"/>
</dbReference>
<feature type="non-terminal residue" evidence="2">
    <location>
        <position position="1"/>
    </location>
</feature>
<evidence type="ECO:0000313" key="3">
    <source>
        <dbReference type="Proteomes" id="UP000799441"/>
    </source>
</evidence>
<dbReference type="PIRSF" id="PIRSF037240">
    <property type="entry name" value="RNA_polIII_Trep_MAF1"/>
    <property type="match status" value="1"/>
</dbReference>
<dbReference type="GO" id="GO:0000994">
    <property type="term" value="F:RNA polymerase III core binding"/>
    <property type="evidence" value="ECO:0007669"/>
    <property type="project" value="TreeGrafter"/>
</dbReference>
<dbReference type="FunFam" id="3.40.1000.50:FF:000004">
    <property type="entry name" value="Repressor of RNA polymerase III transcription MAF1"/>
    <property type="match status" value="1"/>
</dbReference>
<sequence>QYLPIRDMETITNAMNFSTQDLHVVGGCDIYTTKAAGGDKKLYKYIDKNLEDQYESLVRLSKSLSPPAANRTRDAQSPSIDLSRASPFGPLDDVSARRTFAYLVATLNANYEDYDFSLVAQPLDFRRERNLTHLKQFIDNQLATLRPKATPMSSLLAPPAYAASAPSYNTQGNVLWSPMMWDLIDREMDLKRCERYSYQPETDPLGPEGAIWNMHYFFFNKKNKRVCYFRLRVFSLMSHSPIMSAPIYSMHKSKSQRYDSSVSYIGDGAGKRANYWLGTRSSTADYDAYDDDVEDDEMVMDESADEEDEVDIDGNDDIEAARLRIAQGDCSEYDDSYGAATTTYDDNAYMDFEDWSAKPRGVSEEVEEQMDL</sequence>
<protein>
    <submittedName>
        <fullName evidence="2">Repressor of RNA polymerase III transcription MAF1</fullName>
    </submittedName>
</protein>
<keyword evidence="3" id="KW-1185">Reference proteome</keyword>
<dbReference type="EMBL" id="MU003786">
    <property type="protein sequence ID" value="KAF2721901.1"/>
    <property type="molecule type" value="Genomic_DNA"/>
</dbReference>
<proteinExistence type="predicted"/>
<dbReference type="InterPro" id="IPR038564">
    <property type="entry name" value="Maf1_sf"/>
</dbReference>
<feature type="region of interest" description="Disordered" evidence="1">
    <location>
        <begin position="65"/>
        <end position="84"/>
    </location>
</feature>
<evidence type="ECO:0000256" key="1">
    <source>
        <dbReference type="SAM" id="MobiDB-lite"/>
    </source>
</evidence>
<accession>A0A9P4QBL1</accession>
<dbReference type="GO" id="GO:0005634">
    <property type="term" value="C:nucleus"/>
    <property type="evidence" value="ECO:0007669"/>
    <property type="project" value="TreeGrafter"/>
</dbReference>
<gene>
    <name evidence="2" type="ORF">K431DRAFT_223197</name>
</gene>
<comment type="caution">
    <text evidence="2">The sequence shown here is derived from an EMBL/GenBank/DDBJ whole genome shotgun (WGS) entry which is preliminary data.</text>
</comment>
<dbReference type="PANTHER" id="PTHR22504:SF0">
    <property type="entry name" value="REPRESSOR OF RNA POLYMERASE III TRANSCRIPTION MAF1 HOMOLOG"/>
    <property type="match status" value="1"/>
</dbReference>
<dbReference type="GO" id="GO:0016480">
    <property type="term" value="P:negative regulation of transcription by RNA polymerase III"/>
    <property type="evidence" value="ECO:0007669"/>
    <property type="project" value="InterPro"/>
</dbReference>
<dbReference type="OrthoDB" id="277029at2759"/>
<name>A0A9P4QBL1_9PEZI</name>